<dbReference type="AlphaFoldDB" id="A0A918PC76"/>
<dbReference type="EMBL" id="BMZA01000003">
    <property type="protein sequence ID" value="GGY99098.1"/>
    <property type="molecule type" value="Genomic_DNA"/>
</dbReference>
<protein>
    <recommendedName>
        <fullName evidence="1">N-acetyltransferase domain-containing protein</fullName>
    </recommendedName>
</protein>
<reference evidence="2" key="1">
    <citation type="journal article" date="2014" name="Int. J. Syst. Evol. Microbiol.">
        <title>Complete genome sequence of Corynebacterium casei LMG S-19264T (=DSM 44701T), isolated from a smear-ripened cheese.</title>
        <authorList>
            <consortium name="US DOE Joint Genome Institute (JGI-PGF)"/>
            <person name="Walter F."/>
            <person name="Albersmeier A."/>
            <person name="Kalinowski J."/>
            <person name="Ruckert C."/>
        </authorList>
    </citation>
    <scope>NUCLEOTIDE SEQUENCE</scope>
    <source>
        <strain evidence="2">KCTC 32255</strain>
    </source>
</reference>
<dbReference type="InterPro" id="IPR051531">
    <property type="entry name" value="N-acetyltransferase"/>
</dbReference>
<dbReference type="Gene3D" id="3.40.630.30">
    <property type="match status" value="1"/>
</dbReference>
<dbReference type="GO" id="GO:0016747">
    <property type="term" value="F:acyltransferase activity, transferring groups other than amino-acyl groups"/>
    <property type="evidence" value="ECO:0007669"/>
    <property type="project" value="InterPro"/>
</dbReference>
<proteinExistence type="predicted"/>
<dbReference type="InterPro" id="IPR016181">
    <property type="entry name" value="Acyl_CoA_acyltransferase"/>
</dbReference>
<evidence type="ECO:0000313" key="3">
    <source>
        <dbReference type="Proteomes" id="UP000648075"/>
    </source>
</evidence>
<dbReference type="Pfam" id="PF13302">
    <property type="entry name" value="Acetyltransf_3"/>
    <property type="match status" value="1"/>
</dbReference>
<dbReference type="PROSITE" id="PS51186">
    <property type="entry name" value="GNAT"/>
    <property type="match status" value="1"/>
</dbReference>
<feature type="domain" description="N-acetyltransferase" evidence="1">
    <location>
        <begin position="20"/>
        <end position="183"/>
    </location>
</feature>
<reference evidence="2" key="2">
    <citation type="submission" date="2020-09" db="EMBL/GenBank/DDBJ databases">
        <authorList>
            <person name="Sun Q."/>
            <person name="Kim S."/>
        </authorList>
    </citation>
    <scope>NUCLEOTIDE SEQUENCE</scope>
    <source>
        <strain evidence="2">KCTC 32255</strain>
    </source>
</reference>
<dbReference type="RefSeq" id="WP_229813834.1">
    <property type="nucleotide sequence ID" value="NZ_BMZA01000003.1"/>
</dbReference>
<keyword evidence="3" id="KW-1185">Reference proteome</keyword>
<sequence>MPTAQPAFPAAAPLVTTARLELWLPHPDDLDDLVTMLAGDGMTRYLGPARAERQPQFDRLLRNGGSWALFNTGLFHVRKRGERPVIGTCGVFRSLRGFGKGMDEVPEAGWIIRQDCWGQGFAAEAMAAALAWFDAAHGPGRVVCMIEQGNTASHRLAASLGFVRYDSHIAEDDGAVLELFERNLA</sequence>
<comment type="caution">
    <text evidence="2">The sequence shown here is derived from an EMBL/GenBank/DDBJ whole genome shotgun (WGS) entry which is preliminary data.</text>
</comment>
<organism evidence="2 3">
    <name type="scientific">Novosphingobium colocasiae</name>
    <dbReference type="NCBI Taxonomy" id="1256513"/>
    <lineage>
        <taxon>Bacteria</taxon>
        <taxon>Pseudomonadati</taxon>
        <taxon>Pseudomonadota</taxon>
        <taxon>Alphaproteobacteria</taxon>
        <taxon>Sphingomonadales</taxon>
        <taxon>Sphingomonadaceae</taxon>
        <taxon>Novosphingobium</taxon>
    </lineage>
</organism>
<evidence type="ECO:0000313" key="2">
    <source>
        <dbReference type="EMBL" id="GGY99098.1"/>
    </source>
</evidence>
<evidence type="ECO:0000259" key="1">
    <source>
        <dbReference type="PROSITE" id="PS51186"/>
    </source>
</evidence>
<dbReference type="PANTHER" id="PTHR43792:SF1">
    <property type="entry name" value="N-ACETYLTRANSFERASE DOMAIN-CONTAINING PROTEIN"/>
    <property type="match status" value="1"/>
</dbReference>
<dbReference type="Proteomes" id="UP000648075">
    <property type="component" value="Unassembled WGS sequence"/>
</dbReference>
<dbReference type="PANTHER" id="PTHR43792">
    <property type="entry name" value="GNAT FAMILY, PUTATIVE (AFU_ORTHOLOGUE AFUA_3G00765)-RELATED-RELATED"/>
    <property type="match status" value="1"/>
</dbReference>
<name>A0A918PC76_9SPHN</name>
<dbReference type="SUPFAM" id="SSF55729">
    <property type="entry name" value="Acyl-CoA N-acyltransferases (Nat)"/>
    <property type="match status" value="1"/>
</dbReference>
<gene>
    <name evidence="2" type="ORF">GCM10011614_12510</name>
</gene>
<accession>A0A918PC76</accession>
<dbReference type="InterPro" id="IPR000182">
    <property type="entry name" value="GNAT_dom"/>
</dbReference>